<sequence>MIEAPFYGASFFSEEFTHRARDEAGPTRHRQHILSQVAVDGSDMAMRTNKPMTEADYKSVLQNILRAHAPSAMENLRHIKQQLPIKTRMLMIGIHPGQGEEGFFDIVVHLDGPDLYVLNKAVAPYRTLFEVRCIDGRMQPDVPMYDTDEAPFSVNDAIVDISMEWVEELWRDFGGLGLPAQVFGEEGYGAVAAKTLTP</sequence>
<dbReference type="AlphaFoldDB" id="A0A1R3TUQ2"/>
<reference evidence="2" key="1">
    <citation type="submission" date="2016-10" db="EMBL/GenBank/DDBJ databases">
        <authorList>
            <person name="Wibberg D."/>
        </authorList>
    </citation>
    <scope>NUCLEOTIDE SEQUENCE [LARGE SCALE GENOMIC DNA]</scope>
</reference>
<name>A0A1R3TUQ2_9HYPH</name>
<dbReference type="InterPro" id="IPR045661">
    <property type="entry name" value="DUF6389"/>
</dbReference>
<protein>
    <submittedName>
        <fullName evidence="1">Uncharacterized protein</fullName>
    </submittedName>
</protein>
<accession>A0A1R3TUQ2</accession>
<dbReference type="EMBL" id="FMUE01000007">
    <property type="protein sequence ID" value="SCX28224.1"/>
    <property type="molecule type" value="Genomic_DNA"/>
</dbReference>
<proteinExistence type="predicted"/>
<gene>
    <name evidence="1" type="ORF">DSM25559_3149</name>
</gene>
<dbReference type="STRING" id="1907666.DSM25559_3149"/>
<evidence type="ECO:0000313" key="1">
    <source>
        <dbReference type="EMBL" id="SCX28224.1"/>
    </source>
</evidence>
<evidence type="ECO:0000313" key="2">
    <source>
        <dbReference type="Proteomes" id="UP000187891"/>
    </source>
</evidence>
<dbReference type="Proteomes" id="UP000187891">
    <property type="component" value="Unassembled WGS sequence"/>
</dbReference>
<dbReference type="RefSeq" id="WP_083731494.1">
    <property type="nucleotide sequence ID" value="NZ_FMUE01000007.1"/>
</dbReference>
<dbReference type="Pfam" id="PF19926">
    <property type="entry name" value="DUF6389"/>
    <property type="match status" value="1"/>
</dbReference>
<organism evidence="1 2">
    <name type="scientific">Agrobacterium rosae</name>
    <dbReference type="NCBI Taxonomy" id="1972867"/>
    <lineage>
        <taxon>Bacteria</taxon>
        <taxon>Pseudomonadati</taxon>
        <taxon>Pseudomonadota</taxon>
        <taxon>Alphaproteobacteria</taxon>
        <taxon>Hyphomicrobiales</taxon>
        <taxon>Rhizobiaceae</taxon>
        <taxon>Rhizobium/Agrobacterium group</taxon>
        <taxon>Agrobacterium</taxon>
    </lineage>
</organism>